<dbReference type="GeneID" id="9057363"/>
<evidence type="ECO:0000313" key="2">
    <source>
        <dbReference type="Proteomes" id="UP000007800"/>
    </source>
</evidence>
<dbReference type="EMBL" id="GG676168">
    <property type="protein sequence ID" value="EER12316.1"/>
    <property type="molecule type" value="Genomic_DNA"/>
</dbReference>
<sequence>THRGVPIVHSIHLRYPTISTARARPLPLSILLCSRSPPFHPTPSPLPSTPFRYDASRDTYQRPPIVHPLTPA</sequence>
<dbReference type="Proteomes" id="UP000007800">
    <property type="component" value="Unassembled WGS sequence"/>
</dbReference>
<organism evidence="2">
    <name type="scientific">Perkinsus marinus (strain ATCC 50983 / TXsc)</name>
    <dbReference type="NCBI Taxonomy" id="423536"/>
    <lineage>
        <taxon>Eukaryota</taxon>
        <taxon>Sar</taxon>
        <taxon>Alveolata</taxon>
        <taxon>Perkinsozoa</taxon>
        <taxon>Perkinsea</taxon>
        <taxon>Perkinsida</taxon>
        <taxon>Perkinsidae</taxon>
        <taxon>Perkinsus</taxon>
    </lineage>
</organism>
<evidence type="ECO:0000313" key="1">
    <source>
        <dbReference type="EMBL" id="EER12316.1"/>
    </source>
</evidence>
<dbReference type="InParanoid" id="C5KSW6"/>
<reference evidence="1 2" key="1">
    <citation type="submission" date="2008-07" db="EMBL/GenBank/DDBJ databases">
        <authorList>
            <person name="El-Sayed N."/>
            <person name="Caler E."/>
            <person name="Inman J."/>
            <person name="Amedeo P."/>
            <person name="Hass B."/>
            <person name="Wortman J."/>
        </authorList>
    </citation>
    <scope>NUCLEOTIDE SEQUENCE [LARGE SCALE GENOMIC DNA]</scope>
    <source>
        <strain evidence="2">ATCC 50983 / TXsc</strain>
    </source>
</reference>
<proteinExistence type="predicted"/>
<dbReference type="RefSeq" id="XP_002780521.1">
    <property type="nucleotide sequence ID" value="XM_002780475.1"/>
</dbReference>
<dbReference type="AlphaFoldDB" id="C5KSW6"/>
<feature type="non-terminal residue" evidence="1">
    <location>
        <position position="1"/>
    </location>
</feature>
<accession>C5KSW6</accession>
<feature type="non-terminal residue" evidence="1">
    <location>
        <position position="72"/>
    </location>
</feature>
<gene>
    <name evidence="1" type="ORF">Pmar_PMAR001113</name>
</gene>
<name>C5KSW6_PERM5</name>
<protein>
    <submittedName>
        <fullName evidence="1">Uncharacterized protein</fullName>
    </submittedName>
</protein>
<keyword evidence="2" id="KW-1185">Reference proteome</keyword>